<evidence type="ECO:0000313" key="3">
    <source>
        <dbReference type="Proteomes" id="UP000198305"/>
    </source>
</evidence>
<dbReference type="Gene3D" id="3.10.310.50">
    <property type="match status" value="1"/>
</dbReference>
<dbReference type="Proteomes" id="UP000198305">
    <property type="component" value="Unassembled WGS sequence"/>
</dbReference>
<proteinExistence type="predicted"/>
<keyword evidence="3" id="KW-1185">Reference proteome</keyword>
<sequence>MKKRNTLIRLLAHVFNTPWHVRRHFSRAALHHIEQAITASEKTHDGEIRFVVEGDLHPLAILRGVSPRDRAIDLFSQLRIWDTEQNNGVLIYLLMADHDVEILADRGINRHLGKHGWEDICHAMQDRFRQGQFEEGVVYAITEIGKSLQQYYPATPDDKNELPNKPIVL</sequence>
<organism evidence="2 3">
    <name type="scientific">Methylobacillus rhizosphaerae</name>
    <dbReference type="NCBI Taxonomy" id="551994"/>
    <lineage>
        <taxon>Bacteria</taxon>
        <taxon>Pseudomonadati</taxon>
        <taxon>Pseudomonadota</taxon>
        <taxon>Betaproteobacteria</taxon>
        <taxon>Nitrosomonadales</taxon>
        <taxon>Methylophilaceae</taxon>
        <taxon>Methylobacillus</taxon>
    </lineage>
</organism>
<accession>A0A238ZZS3</accession>
<name>A0A238ZZS3_9PROT</name>
<dbReference type="PANTHER" id="PTHR30373">
    <property type="entry name" value="UPF0603 PROTEIN YGCG"/>
    <property type="match status" value="1"/>
</dbReference>
<feature type="domain" description="TPM" evidence="1">
    <location>
        <begin position="25"/>
        <end position="146"/>
    </location>
</feature>
<dbReference type="Pfam" id="PF04536">
    <property type="entry name" value="TPM_phosphatase"/>
    <property type="match status" value="1"/>
</dbReference>
<protein>
    <submittedName>
        <fullName evidence="2">TLP18.3, Psb32 and MOLO-1 founding protein of phosphatase</fullName>
    </submittedName>
</protein>
<dbReference type="OrthoDB" id="5683663at2"/>
<dbReference type="RefSeq" id="WP_089375701.1">
    <property type="nucleotide sequence ID" value="NZ_FZOA01000006.1"/>
</dbReference>
<gene>
    <name evidence="2" type="ORF">SAMN05192560_1602</name>
</gene>
<dbReference type="AlphaFoldDB" id="A0A238ZZS3"/>
<evidence type="ECO:0000259" key="1">
    <source>
        <dbReference type="Pfam" id="PF04536"/>
    </source>
</evidence>
<dbReference type="EMBL" id="FZOA01000006">
    <property type="protein sequence ID" value="SNR88936.1"/>
    <property type="molecule type" value="Genomic_DNA"/>
</dbReference>
<dbReference type="PANTHER" id="PTHR30373:SF8">
    <property type="entry name" value="BLL7265 PROTEIN"/>
    <property type="match status" value="1"/>
</dbReference>
<evidence type="ECO:0000313" key="2">
    <source>
        <dbReference type="EMBL" id="SNR88936.1"/>
    </source>
</evidence>
<reference evidence="3" key="1">
    <citation type="submission" date="2017-06" db="EMBL/GenBank/DDBJ databases">
        <authorList>
            <person name="Varghese N."/>
            <person name="Submissions S."/>
        </authorList>
    </citation>
    <scope>NUCLEOTIDE SEQUENCE [LARGE SCALE GENOMIC DNA]</scope>
    <source>
        <strain evidence="3">Ca-68</strain>
    </source>
</reference>
<dbReference type="InterPro" id="IPR007621">
    <property type="entry name" value="TPM_dom"/>
</dbReference>